<dbReference type="Proteomes" id="UP000235739">
    <property type="component" value="Unassembled WGS sequence"/>
</dbReference>
<dbReference type="RefSeq" id="WP_013349791.1">
    <property type="nucleotide sequence ID" value="NZ_JABUYH010000002.1"/>
</dbReference>
<dbReference type="PANTHER" id="PTHR43201:SF8">
    <property type="entry name" value="ACYL-COA SYNTHETASE FAMILY MEMBER 3"/>
    <property type="match status" value="1"/>
</dbReference>
<dbReference type="Pfam" id="PF00501">
    <property type="entry name" value="AMP-binding"/>
    <property type="match status" value="1"/>
</dbReference>
<dbReference type="PROSITE" id="PS00455">
    <property type="entry name" value="AMP_BINDING"/>
    <property type="match status" value="1"/>
</dbReference>
<protein>
    <submittedName>
        <fullName evidence="3">AMP-dependent synthetase</fullName>
    </submittedName>
</protein>
<accession>A0A2N7S278</accession>
<dbReference type="InterPro" id="IPR000873">
    <property type="entry name" value="AMP-dep_synth/lig_dom"/>
</dbReference>
<evidence type="ECO:0000313" key="4">
    <source>
        <dbReference type="Proteomes" id="UP000235739"/>
    </source>
</evidence>
<evidence type="ECO:0000259" key="2">
    <source>
        <dbReference type="Pfam" id="PF00501"/>
    </source>
</evidence>
<dbReference type="Gene3D" id="3.30.300.30">
    <property type="match status" value="1"/>
</dbReference>
<organism evidence="3 4">
    <name type="scientific">Glutamicibacter arilaitensis</name>
    <dbReference type="NCBI Taxonomy" id="256701"/>
    <lineage>
        <taxon>Bacteria</taxon>
        <taxon>Bacillati</taxon>
        <taxon>Actinomycetota</taxon>
        <taxon>Actinomycetes</taxon>
        <taxon>Micrococcales</taxon>
        <taxon>Micrococcaceae</taxon>
        <taxon>Glutamicibacter</taxon>
    </lineage>
</organism>
<sequence length="375" mass="39956">MDAQLAELLAALADAANDEGPAVEVLADESSPRGWRIQYLAASDLPGFEQPMAVVRTSGSTGRAKRTVLSVSALASSAQATAEFLGFEGQWLLALPVHYVAGLSVLTRSLFAGTKPVVMDTTGSFSATAFTAAANEMIDTRRITSLVPTQLARLLDQPSAQTLQALKRFDAILLGGARASKDLLVSARHHGLKIFQTYGSSETSGGLVYNGAALPGVTLAEHDGRIWVAGPMLADGYANAPEATAEHFVERDGTRWYLTDDLGTVDGARLKIIGRIDDVINSGGVKLSASKIEGLLEEFFSQTLVVPVPDTQWGQSVGLAYSGPTSTTEAFDAVRRTLGKEAVPKHVRHYPQGLPQLPNGKFNRQQVIEELGIRD</sequence>
<gene>
    <name evidence="3" type="ORF">CIK84_01035</name>
</gene>
<evidence type="ECO:0000313" key="3">
    <source>
        <dbReference type="EMBL" id="PMQ20240.1"/>
    </source>
</evidence>
<name>A0A2N7S278_9MICC</name>
<comment type="similarity">
    <text evidence="1">Belongs to the ATP-dependent AMP-binding enzyme family.</text>
</comment>
<dbReference type="PANTHER" id="PTHR43201">
    <property type="entry name" value="ACYL-COA SYNTHETASE"/>
    <property type="match status" value="1"/>
</dbReference>
<dbReference type="InterPro" id="IPR020845">
    <property type="entry name" value="AMP-binding_CS"/>
</dbReference>
<comment type="caution">
    <text evidence="3">The sequence shown here is derived from an EMBL/GenBank/DDBJ whole genome shotgun (WGS) entry which is preliminary data.</text>
</comment>
<dbReference type="OMA" id="NAVWSTY"/>
<dbReference type="InterPro" id="IPR042099">
    <property type="entry name" value="ANL_N_sf"/>
</dbReference>
<dbReference type="SUPFAM" id="SSF56801">
    <property type="entry name" value="Acetyl-CoA synthetase-like"/>
    <property type="match status" value="1"/>
</dbReference>
<dbReference type="InterPro" id="IPR045851">
    <property type="entry name" value="AMP-bd_C_sf"/>
</dbReference>
<dbReference type="GeneID" id="303186045"/>
<feature type="domain" description="AMP-dependent synthetase/ligase" evidence="2">
    <location>
        <begin position="45"/>
        <end position="213"/>
    </location>
</feature>
<dbReference type="EMBL" id="PNQX01000001">
    <property type="protein sequence ID" value="PMQ20240.1"/>
    <property type="molecule type" value="Genomic_DNA"/>
</dbReference>
<dbReference type="GO" id="GO:0006631">
    <property type="term" value="P:fatty acid metabolic process"/>
    <property type="evidence" value="ECO:0007669"/>
    <property type="project" value="TreeGrafter"/>
</dbReference>
<dbReference type="AlphaFoldDB" id="A0A2N7S278"/>
<dbReference type="GO" id="GO:0031956">
    <property type="term" value="F:medium-chain fatty acid-CoA ligase activity"/>
    <property type="evidence" value="ECO:0007669"/>
    <property type="project" value="TreeGrafter"/>
</dbReference>
<evidence type="ECO:0000256" key="1">
    <source>
        <dbReference type="ARBA" id="ARBA00006432"/>
    </source>
</evidence>
<dbReference type="Gene3D" id="3.40.50.12780">
    <property type="entry name" value="N-terminal domain of ligase-like"/>
    <property type="match status" value="1"/>
</dbReference>
<reference evidence="3 4" key="1">
    <citation type="journal article" date="2017" name="Elife">
        <title>Extensive horizontal gene transfer in cheese-associated bacteria.</title>
        <authorList>
            <person name="Bonham K.S."/>
            <person name="Wolfe B.E."/>
            <person name="Dutton R.J."/>
        </authorList>
    </citation>
    <scope>NUCLEOTIDE SEQUENCE [LARGE SCALE GENOMIC DNA]</scope>
    <source>
        <strain evidence="3 4">JB182</strain>
    </source>
</reference>
<proteinExistence type="inferred from homology"/>